<dbReference type="EMBL" id="CP021434">
    <property type="protein sequence ID" value="ARU63790.1"/>
    <property type="molecule type" value="Genomic_DNA"/>
</dbReference>
<gene>
    <name evidence="1" type="ORF">CBW65_04930</name>
</gene>
<protein>
    <submittedName>
        <fullName evidence="1">Uncharacterized protein</fullName>
    </submittedName>
</protein>
<accession>A0A1Y0ITY0</accession>
<evidence type="ECO:0000313" key="1">
    <source>
        <dbReference type="EMBL" id="ARU63790.1"/>
    </source>
</evidence>
<keyword evidence="2" id="KW-1185">Reference proteome</keyword>
<organism evidence="1 2">
    <name type="scientific">Tumebacillus avium</name>
    <dbReference type="NCBI Taxonomy" id="1903704"/>
    <lineage>
        <taxon>Bacteria</taxon>
        <taxon>Bacillati</taxon>
        <taxon>Bacillota</taxon>
        <taxon>Bacilli</taxon>
        <taxon>Bacillales</taxon>
        <taxon>Alicyclobacillaceae</taxon>
        <taxon>Tumebacillus</taxon>
    </lineage>
</organism>
<sequence>MGTIHTYKNVVIDEDTWDGVDVFRPIGLPGTIVVTERFRDFVNQHVFTNINLVPSAEYKCPY</sequence>
<proteinExistence type="predicted"/>
<name>A0A1Y0ITY0_9BACL</name>
<dbReference type="KEGG" id="tum:CBW65_04930"/>
<reference evidence="2" key="1">
    <citation type="submission" date="2017-05" db="EMBL/GenBank/DDBJ databases">
        <authorList>
            <person name="Sung H."/>
        </authorList>
    </citation>
    <scope>NUCLEOTIDE SEQUENCE [LARGE SCALE GENOMIC DNA]</scope>
    <source>
        <strain evidence="2">AR23208</strain>
    </source>
</reference>
<dbReference type="AlphaFoldDB" id="A0A1Y0ITY0"/>
<dbReference type="Proteomes" id="UP000195437">
    <property type="component" value="Chromosome"/>
</dbReference>
<evidence type="ECO:0000313" key="2">
    <source>
        <dbReference type="Proteomes" id="UP000195437"/>
    </source>
</evidence>